<feature type="domain" description="ArsA/GET3 Anion-transporting ATPase-like" evidence="4">
    <location>
        <begin position="21"/>
        <end position="321"/>
    </location>
</feature>
<accession>A0A4R7JZE4</accession>
<dbReference type="InterPro" id="IPR016300">
    <property type="entry name" value="ATPase_ArsA/GET3"/>
</dbReference>
<dbReference type="CDD" id="cd02035">
    <property type="entry name" value="ArsA"/>
    <property type="match status" value="1"/>
</dbReference>
<dbReference type="GO" id="GO:0015446">
    <property type="term" value="F:ATPase-coupled arsenite transmembrane transporter activity"/>
    <property type="evidence" value="ECO:0007669"/>
    <property type="project" value="UniProtKB-EC"/>
</dbReference>
<comment type="similarity">
    <text evidence="1">Belongs to the arsA ATPase family.</text>
</comment>
<protein>
    <recommendedName>
        <fullName evidence="3">arsenite-transporting ATPase</fullName>
        <ecNumber evidence="3">7.3.2.7</ecNumber>
    </recommendedName>
</protein>
<evidence type="ECO:0000259" key="4">
    <source>
        <dbReference type="Pfam" id="PF02374"/>
    </source>
</evidence>
<keyword evidence="5" id="KW-0547">Nucleotide-binding</keyword>
<dbReference type="OrthoDB" id="9780677at2"/>
<evidence type="ECO:0000313" key="6">
    <source>
        <dbReference type="Proteomes" id="UP000295830"/>
    </source>
</evidence>
<comment type="caution">
    <text evidence="5">The sequence shown here is derived from an EMBL/GenBank/DDBJ whole genome shotgun (WGS) entry which is preliminary data.</text>
</comment>
<proteinExistence type="inferred from homology"/>
<gene>
    <name evidence="5" type="ORF">DES49_0811</name>
</gene>
<keyword evidence="6" id="KW-1185">Reference proteome</keyword>
<dbReference type="SUPFAM" id="SSF52540">
    <property type="entry name" value="P-loop containing nucleoside triphosphate hydrolases"/>
    <property type="match status" value="1"/>
</dbReference>
<dbReference type="GO" id="GO:0016887">
    <property type="term" value="F:ATP hydrolysis activity"/>
    <property type="evidence" value="ECO:0007669"/>
    <property type="project" value="InterPro"/>
</dbReference>
<reference evidence="5 6" key="1">
    <citation type="submission" date="2019-03" db="EMBL/GenBank/DDBJ databases">
        <title>Genomic Encyclopedia of Type Strains, Phase IV (KMG-IV): sequencing the most valuable type-strain genomes for metagenomic binning, comparative biology and taxonomic classification.</title>
        <authorList>
            <person name="Goeker M."/>
        </authorList>
    </citation>
    <scope>NUCLEOTIDE SEQUENCE [LARGE SCALE GENOMIC DNA]</scope>
    <source>
        <strain evidence="5 6">DSM 15505</strain>
    </source>
</reference>
<dbReference type="Gene3D" id="3.40.50.300">
    <property type="entry name" value="P-loop containing nucleotide triphosphate hydrolases"/>
    <property type="match status" value="1"/>
</dbReference>
<dbReference type="PANTHER" id="PTHR10803:SF3">
    <property type="entry name" value="ATPASE GET3"/>
    <property type="match status" value="1"/>
</dbReference>
<dbReference type="InterPro" id="IPR027417">
    <property type="entry name" value="P-loop_NTPase"/>
</dbReference>
<evidence type="ECO:0000256" key="1">
    <source>
        <dbReference type="ARBA" id="ARBA00011040"/>
    </source>
</evidence>
<organism evidence="5 6">
    <name type="scientific">Halospina denitrificans</name>
    <dbReference type="NCBI Taxonomy" id="332522"/>
    <lineage>
        <taxon>Bacteria</taxon>
        <taxon>Pseudomonadati</taxon>
        <taxon>Pseudomonadota</taxon>
        <taxon>Gammaproteobacteria</taxon>
        <taxon>Halospina</taxon>
    </lineage>
</organism>
<keyword evidence="5" id="KW-0067">ATP-binding</keyword>
<comment type="catalytic activity">
    <reaction evidence="2">
        <text>arsenite(in) + ATP + H2O = arsenite(out) + ADP + phosphate + H(+)</text>
        <dbReference type="Rhea" id="RHEA:11348"/>
        <dbReference type="ChEBI" id="CHEBI:15377"/>
        <dbReference type="ChEBI" id="CHEBI:15378"/>
        <dbReference type="ChEBI" id="CHEBI:29242"/>
        <dbReference type="ChEBI" id="CHEBI:30616"/>
        <dbReference type="ChEBI" id="CHEBI:43474"/>
        <dbReference type="ChEBI" id="CHEBI:456216"/>
        <dbReference type="EC" id="7.3.2.7"/>
    </reaction>
</comment>
<dbReference type="EC" id="7.3.2.7" evidence="3"/>
<dbReference type="Proteomes" id="UP000295830">
    <property type="component" value="Unassembled WGS sequence"/>
</dbReference>
<dbReference type="Pfam" id="PF02374">
    <property type="entry name" value="ArsA_ATPase"/>
    <property type="match status" value="1"/>
</dbReference>
<evidence type="ECO:0000256" key="3">
    <source>
        <dbReference type="ARBA" id="ARBA00066752"/>
    </source>
</evidence>
<dbReference type="AlphaFoldDB" id="A0A4R7JZE4"/>
<dbReference type="PANTHER" id="PTHR10803">
    <property type="entry name" value="ARSENICAL PUMP-DRIVING ATPASE ARSENITE-TRANSLOCATING ATPASE"/>
    <property type="match status" value="1"/>
</dbReference>
<dbReference type="RefSeq" id="WP_133735109.1">
    <property type="nucleotide sequence ID" value="NZ_SOAX01000002.1"/>
</dbReference>
<sequence length="331" mass="36305">MLLGWLFRRPQRQPDTGAGARMTFFGGKGGVGKTTCASAFSVALAEQGQQVLLISTDPAHSLGDLWEQSLSANPVSVSKGVDALELDPDAALKRYMGEVRENLANLASPEVRDAAMRQADLAASSPGAEESALMDELVRLTLENSERYDQIVFDTAPTGHTLQLLQLPEAMRGWTDALLSKRRETLDTGRAMQGGDAAPEDRAARILEARRDRYAAMRDRLLDPNRTRFVPVLNPDRLSRQETLRMVKTLGEVGMRVDTLVINRVLPDSADGDFLARRREAEREHLEAIRRDFPSLEQVLVPLATDDVNREQGLAAVAAALAPLVRSTSPV</sequence>
<dbReference type="EMBL" id="SOAX01000002">
    <property type="protein sequence ID" value="TDT43007.1"/>
    <property type="molecule type" value="Genomic_DNA"/>
</dbReference>
<dbReference type="InterPro" id="IPR025723">
    <property type="entry name" value="ArsA/GET3_ATPase-like"/>
</dbReference>
<dbReference type="GO" id="GO:0005524">
    <property type="term" value="F:ATP binding"/>
    <property type="evidence" value="ECO:0007669"/>
    <property type="project" value="UniProtKB-KW"/>
</dbReference>
<evidence type="ECO:0000313" key="5">
    <source>
        <dbReference type="EMBL" id="TDT43007.1"/>
    </source>
</evidence>
<evidence type="ECO:0000256" key="2">
    <source>
        <dbReference type="ARBA" id="ARBA00052296"/>
    </source>
</evidence>
<name>A0A4R7JZE4_9GAMM</name>
<dbReference type="NCBIfam" id="TIGR00345">
    <property type="entry name" value="GET3_arsA_TRC40"/>
    <property type="match status" value="1"/>
</dbReference>